<comment type="caution">
    <text evidence="1">The sequence shown here is derived from an EMBL/GenBank/DDBJ whole genome shotgun (WGS) entry which is preliminary data.</text>
</comment>
<dbReference type="SUPFAM" id="SSF48726">
    <property type="entry name" value="Immunoglobulin"/>
    <property type="match status" value="1"/>
</dbReference>
<accession>A0ABQ7QLR5</accession>
<evidence type="ECO:0000313" key="2">
    <source>
        <dbReference type="Proteomes" id="UP000823941"/>
    </source>
</evidence>
<keyword evidence="2" id="KW-1185">Reference proteome</keyword>
<organism evidence="1 2">
    <name type="scientific">Plutella xylostella</name>
    <name type="common">Diamondback moth</name>
    <name type="synonym">Plutella maculipennis</name>
    <dbReference type="NCBI Taxonomy" id="51655"/>
    <lineage>
        <taxon>Eukaryota</taxon>
        <taxon>Metazoa</taxon>
        <taxon>Ecdysozoa</taxon>
        <taxon>Arthropoda</taxon>
        <taxon>Hexapoda</taxon>
        <taxon>Insecta</taxon>
        <taxon>Pterygota</taxon>
        <taxon>Neoptera</taxon>
        <taxon>Endopterygota</taxon>
        <taxon>Lepidoptera</taxon>
        <taxon>Glossata</taxon>
        <taxon>Ditrysia</taxon>
        <taxon>Yponomeutoidea</taxon>
        <taxon>Plutellidae</taxon>
        <taxon>Plutella</taxon>
    </lineage>
</organism>
<dbReference type="InterPro" id="IPR036179">
    <property type="entry name" value="Ig-like_dom_sf"/>
</dbReference>
<gene>
    <name evidence="1" type="ORF">JYU34_008775</name>
</gene>
<proteinExistence type="predicted"/>
<protein>
    <submittedName>
        <fullName evidence="1">Uncharacterized protein</fullName>
    </submittedName>
</protein>
<feature type="non-terminal residue" evidence="1">
    <location>
        <position position="1"/>
    </location>
</feature>
<sequence>DPLQAYRAVRIVRPSTDLSGNYTCAVSTFMHEDRRTQHMLVYSPGKSFHFIQEKKYVFLVTLKCVAEELYPKPEMSIISQGEPLKQTVTEVVMNSWGLYRVSAAAVVHDDDVAAPAEQFVCELRLPPSDLVQNRTTLYHRGLMPTSQIIGGEPLEKAQERHSNGGQTEEKPFSLCIFIVIVSVYIYNNA</sequence>
<dbReference type="InterPro" id="IPR013783">
    <property type="entry name" value="Ig-like_fold"/>
</dbReference>
<name>A0ABQ7QLR5_PLUXY</name>
<dbReference type="PANTHER" id="PTHR21261:SF2">
    <property type="entry name" value="GH04238P-RELATED"/>
    <property type="match status" value="1"/>
</dbReference>
<evidence type="ECO:0000313" key="1">
    <source>
        <dbReference type="EMBL" id="KAG7306179.1"/>
    </source>
</evidence>
<dbReference type="Gene3D" id="2.60.40.10">
    <property type="entry name" value="Immunoglobulins"/>
    <property type="match status" value="1"/>
</dbReference>
<reference evidence="1 2" key="1">
    <citation type="submission" date="2021-06" db="EMBL/GenBank/DDBJ databases">
        <title>A haploid diamondback moth (Plutella xylostella L.) genome assembly resolves 31 chromosomes and identifies a diamide resistance mutation.</title>
        <authorList>
            <person name="Ward C.M."/>
            <person name="Perry K.D."/>
            <person name="Baker G."/>
            <person name="Powis K."/>
            <person name="Heckel D.G."/>
            <person name="Baxter S.W."/>
        </authorList>
    </citation>
    <scope>NUCLEOTIDE SEQUENCE [LARGE SCALE GENOMIC DNA]</scope>
    <source>
        <strain evidence="1 2">LV</strain>
        <tissue evidence="1">Single pupa</tissue>
    </source>
</reference>
<dbReference type="PANTHER" id="PTHR21261">
    <property type="entry name" value="BEAT PROTEIN"/>
    <property type="match status" value="1"/>
</dbReference>
<dbReference type="EMBL" id="JAHIBW010000012">
    <property type="protein sequence ID" value="KAG7306179.1"/>
    <property type="molecule type" value="Genomic_DNA"/>
</dbReference>
<dbReference type="Proteomes" id="UP000823941">
    <property type="component" value="Chromosome 12"/>
</dbReference>